<dbReference type="GO" id="GO:0016787">
    <property type="term" value="F:hydrolase activity"/>
    <property type="evidence" value="ECO:0007669"/>
    <property type="project" value="UniProtKB-KW"/>
</dbReference>
<dbReference type="Pfam" id="PF01926">
    <property type="entry name" value="MMR_HSR1"/>
    <property type="match status" value="1"/>
</dbReference>
<reference evidence="17" key="1">
    <citation type="submission" date="2017-05" db="UniProtKB">
        <authorList>
            <consortium name="EnsemblMetazoa"/>
        </authorList>
    </citation>
    <scope>IDENTIFICATION</scope>
</reference>
<comment type="cofactor">
    <cofactor evidence="1">
        <name>Mg(2+)</name>
        <dbReference type="ChEBI" id="CHEBI:18420"/>
    </cofactor>
</comment>
<keyword evidence="7" id="KW-0479">Metal-binding</keyword>
<evidence type="ECO:0000256" key="11">
    <source>
        <dbReference type="ARBA" id="ARBA00022927"/>
    </source>
</evidence>
<comment type="subcellular location">
    <subcellularLocation>
        <location evidence="2">Membrane</location>
        <topology evidence="2">Single-pass membrane protein</topology>
    </subcellularLocation>
    <subcellularLocation>
        <location evidence="14">Plastid</location>
        <location evidence="14">Chloroplast outer membrane</location>
    </subcellularLocation>
</comment>
<dbReference type="GO" id="GO:0005525">
    <property type="term" value="F:GTP binding"/>
    <property type="evidence" value="ECO:0007669"/>
    <property type="project" value="InterPro"/>
</dbReference>
<dbReference type="InterPro" id="IPR027417">
    <property type="entry name" value="P-loop_NTPase"/>
</dbReference>
<protein>
    <recommendedName>
        <fullName evidence="16">G domain-containing protein</fullName>
    </recommendedName>
</protein>
<evidence type="ECO:0000256" key="14">
    <source>
        <dbReference type="ARBA" id="ARBA00024013"/>
    </source>
</evidence>
<feature type="transmembrane region" description="Helical" evidence="15">
    <location>
        <begin position="265"/>
        <end position="287"/>
    </location>
</feature>
<keyword evidence="3" id="KW-0813">Transport</keyword>
<keyword evidence="13 15" id="KW-0472">Membrane</keyword>
<evidence type="ECO:0000259" key="16">
    <source>
        <dbReference type="Pfam" id="PF01926"/>
    </source>
</evidence>
<evidence type="ECO:0000256" key="8">
    <source>
        <dbReference type="ARBA" id="ARBA00022801"/>
    </source>
</evidence>
<keyword evidence="9" id="KW-1002">Plastid outer membrane</keyword>
<evidence type="ECO:0000256" key="6">
    <source>
        <dbReference type="ARBA" id="ARBA00022692"/>
    </source>
</evidence>
<dbReference type="Gene3D" id="3.40.50.300">
    <property type="entry name" value="P-loop containing nucleotide triphosphate hydrolases"/>
    <property type="match status" value="1"/>
</dbReference>
<dbReference type="PANTHER" id="PTHR10903">
    <property type="entry name" value="GTPASE, IMAP FAMILY MEMBER-RELATED"/>
    <property type="match status" value="1"/>
</dbReference>
<evidence type="ECO:0000256" key="15">
    <source>
        <dbReference type="SAM" id="Phobius"/>
    </source>
</evidence>
<dbReference type="GO" id="GO:0015031">
    <property type="term" value="P:protein transport"/>
    <property type="evidence" value="ECO:0007669"/>
    <property type="project" value="UniProtKB-KW"/>
</dbReference>
<evidence type="ECO:0000256" key="10">
    <source>
        <dbReference type="ARBA" id="ARBA00022842"/>
    </source>
</evidence>
<keyword evidence="12 15" id="KW-1133">Transmembrane helix</keyword>
<keyword evidence="5" id="KW-0934">Plastid</keyword>
<dbReference type="GO" id="GO:0016020">
    <property type="term" value="C:membrane"/>
    <property type="evidence" value="ECO:0007669"/>
    <property type="project" value="UniProtKB-SubCell"/>
</dbReference>
<evidence type="ECO:0000256" key="13">
    <source>
        <dbReference type="ARBA" id="ARBA00023136"/>
    </source>
</evidence>
<keyword evidence="4" id="KW-0150">Chloroplast</keyword>
<keyword evidence="6 15" id="KW-0812">Transmembrane</keyword>
<feature type="domain" description="G" evidence="16">
    <location>
        <begin position="35"/>
        <end position="146"/>
    </location>
</feature>
<dbReference type="SUPFAM" id="SSF52540">
    <property type="entry name" value="P-loop containing nucleoside triphosphate hydrolases"/>
    <property type="match status" value="1"/>
</dbReference>
<evidence type="ECO:0000256" key="4">
    <source>
        <dbReference type="ARBA" id="ARBA00022528"/>
    </source>
</evidence>
<accession>A0A1X7TU98</accession>
<sequence>MATPLDESYKLNDNLSSQIEAKIKALCTRDDPVTILVVGPSGVGKSELINAMFRRDVAKVGYGAISVTSGIEEYEGEYKGIKIRVYDTIGFQGRSDLSYLRNIAEHDKYDLVLLCTKLGGRIERDTFLELASVLHKEMWKKTVVVLTFANQFITLESVAKSNDLEGEVKKQIEEYQSYLTGSISNRVRREVLEGIPYCIAGVEDEKKLPTTDDWVNTLWEKCIHHCSNEPRHFVSLWCIIKILAIGFGAVVGAGIGAIVGSIVPIIGTIIGAIVGGYIGAAILKCVVKKTKKY</sequence>
<keyword evidence="8" id="KW-0378">Hydrolase</keyword>
<evidence type="ECO:0000256" key="3">
    <source>
        <dbReference type="ARBA" id="ARBA00022448"/>
    </source>
</evidence>
<dbReference type="OrthoDB" id="422720at2759"/>
<evidence type="ECO:0000256" key="2">
    <source>
        <dbReference type="ARBA" id="ARBA00004167"/>
    </source>
</evidence>
<organism evidence="17">
    <name type="scientific">Amphimedon queenslandica</name>
    <name type="common">Sponge</name>
    <dbReference type="NCBI Taxonomy" id="400682"/>
    <lineage>
        <taxon>Eukaryota</taxon>
        <taxon>Metazoa</taxon>
        <taxon>Porifera</taxon>
        <taxon>Demospongiae</taxon>
        <taxon>Heteroscleromorpha</taxon>
        <taxon>Haplosclerida</taxon>
        <taxon>Niphatidae</taxon>
        <taxon>Amphimedon</taxon>
    </lineage>
</organism>
<keyword evidence="10" id="KW-0460">Magnesium</keyword>
<evidence type="ECO:0000256" key="12">
    <source>
        <dbReference type="ARBA" id="ARBA00022989"/>
    </source>
</evidence>
<name>A0A1X7TU98_AMPQE</name>
<dbReference type="InterPro" id="IPR006073">
    <property type="entry name" value="GTP-bd"/>
</dbReference>
<proteinExistence type="predicted"/>
<dbReference type="EnsemblMetazoa" id="Aqu2.1.18627_001">
    <property type="protein sequence ID" value="Aqu2.1.18627_001"/>
    <property type="gene ID" value="Aqu2.1.18627"/>
</dbReference>
<dbReference type="PANTHER" id="PTHR10903:SF135">
    <property type="entry name" value="TRANSLOCASE OF CHLOROPLAST 120, CHLOROPLASTIC-RELATED"/>
    <property type="match status" value="1"/>
</dbReference>
<evidence type="ECO:0000313" key="17">
    <source>
        <dbReference type="EnsemblMetazoa" id="Aqu2.1.18627_001"/>
    </source>
</evidence>
<dbReference type="InterPro" id="IPR045058">
    <property type="entry name" value="GIMA/IAN/Toc"/>
</dbReference>
<feature type="transmembrane region" description="Helical" evidence="15">
    <location>
        <begin position="234"/>
        <end position="259"/>
    </location>
</feature>
<keyword evidence="11" id="KW-0653">Protein transport</keyword>
<evidence type="ECO:0000256" key="5">
    <source>
        <dbReference type="ARBA" id="ARBA00022640"/>
    </source>
</evidence>
<evidence type="ECO:0000256" key="7">
    <source>
        <dbReference type="ARBA" id="ARBA00022723"/>
    </source>
</evidence>
<dbReference type="AlphaFoldDB" id="A0A1X7TU98"/>
<dbReference type="GO" id="GO:0046872">
    <property type="term" value="F:metal ion binding"/>
    <property type="evidence" value="ECO:0007669"/>
    <property type="project" value="UniProtKB-KW"/>
</dbReference>
<evidence type="ECO:0000256" key="1">
    <source>
        <dbReference type="ARBA" id="ARBA00001946"/>
    </source>
</evidence>
<dbReference type="InParanoid" id="A0A1X7TU98"/>
<evidence type="ECO:0000256" key="9">
    <source>
        <dbReference type="ARBA" id="ARBA00022805"/>
    </source>
</evidence>